<gene>
    <name evidence="1" type="ORF">QBC37DRAFT_138013</name>
</gene>
<keyword evidence="2" id="KW-1185">Reference proteome</keyword>
<comment type="caution">
    <text evidence="1">The sequence shown here is derived from an EMBL/GenBank/DDBJ whole genome shotgun (WGS) entry which is preliminary data.</text>
</comment>
<dbReference type="InterPro" id="IPR029058">
    <property type="entry name" value="AB_hydrolase_fold"/>
</dbReference>
<name>A0AAN6YBQ8_9PEZI</name>
<dbReference type="InterPro" id="IPR008547">
    <property type="entry name" value="DUF829_TMEM53"/>
</dbReference>
<dbReference type="EMBL" id="MU858084">
    <property type="protein sequence ID" value="KAK4215071.1"/>
    <property type="molecule type" value="Genomic_DNA"/>
</dbReference>
<dbReference type="PANTHER" id="PTHR12265">
    <property type="entry name" value="TRANSMEMBRANE PROTEIN 53"/>
    <property type="match status" value="1"/>
</dbReference>
<reference evidence="1" key="2">
    <citation type="submission" date="2023-05" db="EMBL/GenBank/DDBJ databases">
        <authorList>
            <consortium name="Lawrence Berkeley National Laboratory"/>
            <person name="Steindorff A."/>
            <person name="Hensen N."/>
            <person name="Bonometti L."/>
            <person name="Westerberg I."/>
            <person name="Brannstrom I.O."/>
            <person name="Guillou S."/>
            <person name="Cros-Aarteil S."/>
            <person name="Calhoun S."/>
            <person name="Haridas S."/>
            <person name="Kuo A."/>
            <person name="Mondo S."/>
            <person name="Pangilinan J."/>
            <person name="Riley R."/>
            <person name="Labutti K."/>
            <person name="Andreopoulos B."/>
            <person name="Lipzen A."/>
            <person name="Chen C."/>
            <person name="Yanf M."/>
            <person name="Daum C."/>
            <person name="Ng V."/>
            <person name="Clum A."/>
            <person name="Ohm R."/>
            <person name="Martin F."/>
            <person name="Silar P."/>
            <person name="Natvig D."/>
            <person name="Lalanne C."/>
            <person name="Gautier V."/>
            <person name="Ament-Velasquez S.L."/>
            <person name="Kruys A."/>
            <person name="Hutchinson M.I."/>
            <person name="Powell A.J."/>
            <person name="Barry K."/>
            <person name="Miller A.N."/>
            <person name="Grigoriev I.V."/>
            <person name="Debuchy R."/>
            <person name="Gladieux P."/>
            <person name="Thoren M.H."/>
            <person name="Johannesson H."/>
        </authorList>
    </citation>
    <scope>NUCLEOTIDE SEQUENCE</scope>
    <source>
        <strain evidence="1">PSN293</strain>
    </source>
</reference>
<evidence type="ECO:0000313" key="2">
    <source>
        <dbReference type="Proteomes" id="UP001301769"/>
    </source>
</evidence>
<dbReference type="AlphaFoldDB" id="A0AAN6YBQ8"/>
<dbReference type="Pfam" id="PF05705">
    <property type="entry name" value="DUF829"/>
    <property type="match status" value="1"/>
</dbReference>
<accession>A0AAN6YBQ8</accession>
<evidence type="ECO:0008006" key="3">
    <source>
        <dbReference type="Google" id="ProtNLM"/>
    </source>
</evidence>
<evidence type="ECO:0000313" key="1">
    <source>
        <dbReference type="EMBL" id="KAK4215071.1"/>
    </source>
</evidence>
<protein>
    <recommendedName>
        <fullName evidence="3">Indole-diterpene biosynthesis protein PaxU</fullName>
    </recommendedName>
</protein>
<sequence>MSLPDAVSRSPSPLTVVEKTKVNHLPGFTSLSPQVLVQDADPSLSPASHTDPTTVILYSWGDALPKHVSKYVEGYRALYPAAKIVLIFSPILKALYTTLSVRSKTMIPVIEAVFGVGSTTTLVPRLSLARQDCPAAKRVLVQVMSNTGGINFASTLHAYRQLVGPDAPPFPVDVMVCDSTPGSTVFMTNIGPWSKALAVGAASYLPWPFFVTRALAVVFLAAVNGMAVLMRETSAAVFSTAAVNDPHLLDIKARRLYLYSKEDDIIHWEDIEKHAAAAREKGYQVAEGEMFEGTGHVGHLKAHPEQYWSAIQRVWEEKVNYDKGPAKEVTKVY</sequence>
<dbReference type="Gene3D" id="3.40.50.1820">
    <property type="entry name" value="alpha/beta hydrolase"/>
    <property type="match status" value="1"/>
</dbReference>
<dbReference type="PANTHER" id="PTHR12265:SF14">
    <property type="entry name" value="INDOLE-DITERPENE BIOSYNTHESIS PROTEIN PAXU"/>
    <property type="match status" value="1"/>
</dbReference>
<reference evidence="1" key="1">
    <citation type="journal article" date="2023" name="Mol. Phylogenet. Evol.">
        <title>Genome-scale phylogeny and comparative genomics of the fungal order Sordariales.</title>
        <authorList>
            <person name="Hensen N."/>
            <person name="Bonometti L."/>
            <person name="Westerberg I."/>
            <person name="Brannstrom I.O."/>
            <person name="Guillou S."/>
            <person name="Cros-Aarteil S."/>
            <person name="Calhoun S."/>
            <person name="Haridas S."/>
            <person name="Kuo A."/>
            <person name="Mondo S."/>
            <person name="Pangilinan J."/>
            <person name="Riley R."/>
            <person name="LaButti K."/>
            <person name="Andreopoulos B."/>
            <person name="Lipzen A."/>
            <person name="Chen C."/>
            <person name="Yan M."/>
            <person name="Daum C."/>
            <person name="Ng V."/>
            <person name="Clum A."/>
            <person name="Steindorff A."/>
            <person name="Ohm R.A."/>
            <person name="Martin F."/>
            <person name="Silar P."/>
            <person name="Natvig D.O."/>
            <person name="Lalanne C."/>
            <person name="Gautier V."/>
            <person name="Ament-Velasquez S.L."/>
            <person name="Kruys A."/>
            <person name="Hutchinson M.I."/>
            <person name="Powell A.J."/>
            <person name="Barry K."/>
            <person name="Miller A.N."/>
            <person name="Grigoriev I.V."/>
            <person name="Debuchy R."/>
            <person name="Gladieux P."/>
            <person name="Hiltunen Thoren M."/>
            <person name="Johannesson H."/>
        </authorList>
    </citation>
    <scope>NUCLEOTIDE SEQUENCE</scope>
    <source>
        <strain evidence="1">PSN293</strain>
    </source>
</reference>
<dbReference type="SUPFAM" id="SSF53474">
    <property type="entry name" value="alpha/beta-Hydrolases"/>
    <property type="match status" value="1"/>
</dbReference>
<organism evidence="1 2">
    <name type="scientific">Rhypophila decipiens</name>
    <dbReference type="NCBI Taxonomy" id="261697"/>
    <lineage>
        <taxon>Eukaryota</taxon>
        <taxon>Fungi</taxon>
        <taxon>Dikarya</taxon>
        <taxon>Ascomycota</taxon>
        <taxon>Pezizomycotina</taxon>
        <taxon>Sordariomycetes</taxon>
        <taxon>Sordariomycetidae</taxon>
        <taxon>Sordariales</taxon>
        <taxon>Naviculisporaceae</taxon>
        <taxon>Rhypophila</taxon>
    </lineage>
</organism>
<proteinExistence type="predicted"/>
<dbReference type="Proteomes" id="UP001301769">
    <property type="component" value="Unassembled WGS sequence"/>
</dbReference>